<dbReference type="PANTHER" id="PTHR15876">
    <property type="entry name" value="TRANSMEMBRANE PROTEIN ADIPOCYTE-ASSOCIATED 1"/>
    <property type="match status" value="1"/>
</dbReference>
<evidence type="ECO:0000313" key="8">
    <source>
        <dbReference type="Proteomes" id="UP000036987"/>
    </source>
</evidence>
<keyword evidence="8" id="KW-1185">Reference proteome</keyword>
<comment type="caution">
    <text evidence="7">The sequence shown here is derived from an EMBL/GenBank/DDBJ whole genome shotgun (WGS) entry which is preliminary data.</text>
</comment>
<protein>
    <recommendedName>
        <fullName evidence="9">Transmembrane protein adipocyte-associated 1</fullName>
    </recommendedName>
</protein>
<dbReference type="OrthoDB" id="10027388at2759"/>
<evidence type="ECO:0000256" key="1">
    <source>
        <dbReference type="ARBA" id="ARBA00004141"/>
    </source>
</evidence>
<reference evidence="8" key="1">
    <citation type="journal article" date="2016" name="Nature">
        <title>The genome of the seagrass Zostera marina reveals angiosperm adaptation to the sea.</title>
        <authorList>
            <person name="Olsen J.L."/>
            <person name="Rouze P."/>
            <person name="Verhelst B."/>
            <person name="Lin Y.-C."/>
            <person name="Bayer T."/>
            <person name="Collen J."/>
            <person name="Dattolo E."/>
            <person name="De Paoli E."/>
            <person name="Dittami S."/>
            <person name="Maumus F."/>
            <person name="Michel G."/>
            <person name="Kersting A."/>
            <person name="Lauritano C."/>
            <person name="Lohaus R."/>
            <person name="Toepel M."/>
            <person name="Tonon T."/>
            <person name="Vanneste K."/>
            <person name="Amirebrahimi M."/>
            <person name="Brakel J."/>
            <person name="Bostroem C."/>
            <person name="Chovatia M."/>
            <person name="Grimwood J."/>
            <person name="Jenkins J.W."/>
            <person name="Jueterbock A."/>
            <person name="Mraz A."/>
            <person name="Stam W.T."/>
            <person name="Tice H."/>
            <person name="Bornberg-Bauer E."/>
            <person name="Green P.J."/>
            <person name="Pearson G.A."/>
            <person name="Procaccini G."/>
            <person name="Duarte C.M."/>
            <person name="Schmutz J."/>
            <person name="Reusch T.B.H."/>
            <person name="Van de Peer Y."/>
        </authorList>
    </citation>
    <scope>NUCLEOTIDE SEQUENCE [LARGE SCALE GENOMIC DNA]</scope>
    <source>
        <strain evidence="8">cv. Finnish</strain>
    </source>
</reference>
<name>A0A0K9NX54_ZOSMR</name>
<accession>A0A0K9NX54</accession>
<feature type="transmembrane region" description="Helical" evidence="6">
    <location>
        <begin position="38"/>
        <end position="59"/>
    </location>
</feature>
<evidence type="ECO:0000256" key="5">
    <source>
        <dbReference type="ARBA" id="ARBA00023136"/>
    </source>
</evidence>
<feature type="transmembrane region" description="Helical" evidence="6">
    <location>
        <begin position="71"/>
        <end position="97"/>
    </location>
</feature>
<feature type="transmembrane region" description="Helical" evidence="6">
    <location>
        <begin position="109"/>
        <end position="132"/>
    </location>
</feature>
<comment type="subcellular location">
    <subcellularLocation>
        <location evidence="1">Membrane</location>
        <topology evidence="1">Multi-pass membrane protein</topology>
    </subcellularLocation>
</comment>
<dbReference type="PANTHER" id="PTHR15876:SF8">
    <property type="entry name" value="TRANSMEMBRANE PROTEIN ADIPOCYTE-ASSOCIATED 1"/>
    <property type="match status" value="1"/>
</dbReference>
<gene>
    <name evidence="7" type="ORF">ZOSMA_52G00320</name>
</gene>
<dbReference type="EMBL" id="LFYR01001488">
    <property type="protein sequence ID" value="KMZ61381.1"/>
    <property type="molecule type" value="Genomic_DNA"/>
</dbReference>
<keyword evidence="5 6" id="KW-0472">Membrane</keyword>
<comment type="similarity">
    <text evidence="2">Belongs to the UPF0359 family.</text>
</comment>
<dbReference type="Pfam" id="PF10160">
    <property type="entry name" value="Tmemb_40"/>
    <property type="match status" value="1"/>
</dbReference>
<dbReference type="Proteomes" id="UP000036987">
    <property type="component" value="Unassembled WGS sequence"/>
</dbReference>
<evidence type="ECO:0000256" key="3">
    <source>
        <dbReference type="ARBA" id="ARBA00022692"/>
    </source>
</evidence>
<dbReference type="GO" id="GO:0004930">
    <property type="term" value="F:G protein-coupled receptor activity"/>
    <property type="evidence" value="ECO:0000318"/>
    <property type="project" value="GO_Central"/>
</dbReference>
<evidence type="ECO:0000256" key="6">
    <source>
        <dbReference type="SAM" id="Phobius"/>
    </source>
</evidence>
<dbReference type="InterPro" id="IPR018781">
    <property type="entry name" value="TPRA1/CAND2/CAND8"/>
</dbReference>
<dbReference type="AlphaFoldDB" id="A0A0K9NX54"/>
<organism evidence="7 8">
    <name type="scientific">Zostera marina</name>
    <name type="common">Eelgrass</name>
    <dbReference type="NCBI Taxonomy" id="29655"/>
    <lineage>
        <taxon>Eukaryota</taxon>
        <taxon>Viridiplantae</taxon>
        <taxon>Streptophyta</taxon>
        <taxon>Embryophyta</taxon>
        <taxon>Tracheophyta</taxon>
        <taxon>Spermatophyta</taxon>
        <taxon>Magnoliopsida</taxon>
        <taxon>Liliopsida</taxon>
        <taxon>Zosteraceae</taxon>
        <taxon>Zostera</taxon>
    </lineage>
</organism>
<feature type="transmembrane region" description="Helical" evidence="6">
    <location>
        <begin position="183"/>
        <end position="205"/>
    </location>
</feature>
<evidence type="ECO:0008006" key="9">
    <source>
        <dbReference type="Google" id="ProtNLM"/>
    </source>
</evidence>
<dbReference type="STRING" id="29655.A0A0K9NX54"/>
<dbReference type="OMA" id="DRWKSIN"/>
<keyword evidence="4 6" id="KW-1133">Transmembrane helix</keyword>
<evidence type="ECO:0000313" key="7">
    <source>
        <dbReference type="EMBL" id="KMZ61381.1"/>
    </source>
</evidence>
<dbReference type="GO" id="GO:0005886">
    <property type="term" value="C:plasma membrane"/>
    <property type="evidence" value="ECO:0000318"/>
    <property type="project" value="GO_Central"/>
</dbReference>
<feature type="transmembrane region" description="Helical" evidence="6">
    <location>
        <begin position="144"/>
        <end position="171"/>
    </location>
</feature>
<feature type="transmembrane region" description="Helical" evidence="6">
    <location>
        <begin position="247"/>
        <end position="271"/>
    </location>
</feature>
<sequence length="300" mass="34368">MRILLQQQLFSPPLLSPLGIVPVVEDGARSWMSGCHGIWHNLALIIPSVLFIVFLASQARKSLTRLSYGRSYIIIVYYALLWVVSLLNLAWCFLQAWQCTPGRETSWNILSLFTASGMLFLEVSLIAFLLQGNQANGVEALTRVFVVSGVAVCVDILLKAIYVFGFGVPLFLDTSGSTHRVKWGLWVVHRLLLAAVYGFILYMYNSKWRERLPARPAFYNYIVTMLLLNCVTLFACILMGNELAFGFWIYNLTIICYHSLYPPFLYVTFLADFFQEEDLYLENIYYSEMRDAGFFDGEWD</sequence>
<evidence type="ECO:0000256" key="2">
    <source>
        <dbReference type="ARBA" id="ARBA00010125"/>
    </source>
</evidence>
<keyword evidence="3 6" id="KW-0812">Transmembrane</keyword>
<feature type="transmembrane region" description="Helical" evidence="6">
    <location>
        <begin position="217"/>
        <end position="241"/>
    </location>
</feature>
<dbReference type="GO" id="GO:0007186">
    <property type="term" value="P:G protein-coupled receptor signaling pathway"/>
    <property type="evidence" value="ECO:0000318"/>
    <property type="project" value="GO_Central"/>
</dbReference>
<proteinExistence type="inferred from homology"/>
<evidence type="ECO:0000256" key="4">
    <source>
        <dbReference type="ARBA" id="ARBA00022989"/>
    </source>
</evidence>